<dbReference type="EMBL" id="FN648104">
    <property type="protein sequence ID" value="CBN78889.1"/>
    <property type="molecule type" value="Genomic_DNA"/>
</dbReference>
<evidence type="ECO:0000256" key="6">
    <source>
        <dbReference type="SAM" id="SignalP"/>
    </source>
</evidence>
<feature type="domain" description="Prolyl 4-hydroxylase alpha subunit" evidence="7">
    <location>
        <begin position="257"/>
        <end position="444"/>
    </location>
</feature>
<dbReference type="InterPro" id="IPR006620">
    <property type="entry name" value="Pro_4_hyd_alph"/>
</dbReference>
<name>D8LFZ0_ECTSI</name>
<dbReference type="OrthoDB" id="420380at2759"/>
<dbReference type="eggNOG" id="KOG1591">
    <property type="taxonomic scope" value="Eukaryota"/>
</dbReference>
<dbReference type="EMBL" id="FN649736">
    <property type="protein sequence ID" value="CBN78889.1"/>
    <property type="molecule type" value="Genomic_DNA"/>
</dbReference>
<evidence type="ECO:0000256" key="2">
    <source>
        <dbReference type="ARBA" id="ARBA00022723"/>
    </source>
</evidence>
<keyword evidence="2" id="KW-0479">Metal-binding</keyword>
<evidence type="ECO:0000256" key="5">
    <source>
        <dbReference type="ARBA" id="ARBA00023004"/>
    </source>
</evidence>
<dbReference type="OMA" id="CADPEME"/>
<dbReference type="AlphaFoldDB" id="D8LFZ0"/>
<organism evidence="8 9">
    <name type="scientific">Ectocarpus siliculosus</name>
    <name type="common">Brown alga</name>
    <name type="synonym">Conferva siliculosa</name>
    <dbReference type="NCBI Taxonomy" id="2880"/>
    <lineage>
        <taxon>Eukaryota</taxon>
        <taxon>Sar</taxon>
        <taxon>Stramenopiles</taxon>
        <taxon>Ochrophyta</taxon>
        <taxon>PX clade</taxon>
        <taxon>Phaeophyceae</taxon>
        <taxon>Ectocarpales</taxon>
        <taxon>Ectocarpaceae</taxon>
        <taxon>Ectocarpus</taxon>
    </lineage>
</organism>
<evidence type="ECO:0000256" key="1">
    <source>
        <dbReference type="ARBA" id="ARBA00001961"/>
    </source>
</evidence>
<protein>
    <recommendedName>
        <fullName evidence="7">Prolyl 4-hydroxylase alpha subunit domain-containing protein</fullName>
    </recommendedName>
</protein>
<dbReference type="PANTHER" id="PTHR10869:SF226">
    <property type="entry name" value="PROLYL 4-HYDROXYLASE ALPHA SUBUNIT DOMAIN-CONTAINING PROTEIN"/>
    <property type="match status" value="1"/>
</dbReference>
<dbReference type="SMART" id="SM00702">
    <property type="entry name" value="P4Hc"/>
    <property type="match status" value="1"/>
</dbReference>
<keyword evidence="6" id="KW-0732">Signal</keyword>
<dbReference type="GO" id="GO:0005783">
    <property type="term" value="C:endoplasmic reticulum"/>
    <property type="evidence" value="ECO:0007669"/>
    <property type="project" value="TreeGrafter"/>
</dbReference>
<dbReference type="Gene3D" id="2.60.120.620">
    <property type="entry name" value="q2cbj1_9rhob like domain"/>
    <property type="match status" value="1"/>
</dbReference>
<dbReference type="Pfam" id="PF13640">
    <property type="entry name" value="2OG-FeII_Oxy_3"/>
    <property type="match status" value="1"/>
</dbReference>
<dbReference type="GO" id="GO:0005506">
    <property type="term" value="F:iron ion binding"/>
    <property type="evidence" value="ECO:0007669"/>
    <property type="project" value="InterPro"/>
</dbReference>
<keyword evidence="4" id="KW-0560">Oxidoreductase</keyword>
<dbReference type="GO" id="GO:0031418">
    <property type="term" value="F:L-ascorbic acid binding"/>
    <property type="evidence" value="ECO:0007669"/>
    <property type="project" value="InterPro"/>
</dbReference>
<evidence type="ECO:0000313" key="9">
    <source>
        <dbReference type="Proteomes" id="UP000002630"/>
    </source>
</evidence>
<dbReference type="InterPro" id="IPR045054">
    <property type="entry name" value="P4HA-like"/>
</dbReference>
<keyword evidence="9" id="KW-1185">Reference proteome</keyword>
<dbReference type="STRING" id="2880.D8LFZ0"/>
<dbReference type="InterPro" id="IPR044862">
    <property type="entry name" value="Pro_4_hyd_alph_FE2OG_OXY"/>
</dbReference>
<dbReference type="GO" id="GO:0004656">
    <property type="term" value="F:procollagen-proline 4-dioxygenase activity"/>
    <property type="evidence" value="ECO:0007669"/>
    <property type="project" value="TreeGrafter"/>
</dbReference>
<keyword evidence="5" id="KW-0408">Iron</keyword>
<evidence type="ECO:0000256" key="3">
    <source>
        <dbReference type="ARBA" id="ARBA00022964"/>
    </source>
</evidence>
<feature type="chain" id="PRO_5003117143" description="Prolyl 4-hydroxylase alpha subunit domain-containing protein" evidence="6">
    <location>
        <begin position="22"/>
        <end position="504"/>
    </location>
</feature>
<reference evidence="8 9" key="1">
    <citation type="journal article" date="2010" name="Nature">
        <title>The Ectocarpus genome and the independent evolution of multicellularity in brown algae.</title>
        <authorList>
            <person name="Cock J.M."/>
            <person name="Sterck L."/>
            <person name="Rouze P."/>
            <person name="Scornet D."/>
            <person name="Allen A.E."/>
            <person name="Amoutzias G."/>
            <person name="Anthouard V."/>
            <person name="Artiguenave F."/>
            <person name="Aury J.M."/>
            <person name="Badger J.H."/>
            <person name="Beszteri B."/>
            <person name="Billiau K."/>
            <person name="Bonnet E."/>
            <person name="Bothwell J.H."/>
            <person name="Bowler C."/>
            <person name="Boyen C."/>
            <person name="Brownlee C."/>
            <person name="Carrano C.J."/>
            <person name="Charrier B."/>
            <person name="Cho G.Y."/>
            <person name="Coelho S.M."/>
            <person name="Collen J."/>
            <person name="Corre E."/>
            <person name="Da Silva C."/>
            <person name="Delage L."/>
            <person name="Delaroque N."/>
            <person name="Dittami S.M."/>
            <person name="Doulbeau S."/>
            <person name="Elias M."/>
            <person name="Farnham G."/>
            <person name="Gachon C.M."/>
            <person name="Gschloessl B."/>
            <person name="Heesch S."/>
            <person name="Jabbari K."/>
            <person name="Jubin C."/>
            <person name="Kawai H."/>
            <person name="Kimura K."/>
            <person name="Kloareg B."/>
            <person name="Kupper F.C."/>
            <person name="Lang D."/>
            <person name="Le Bail A."/>
            <person name="Leblanc C."/>
            <person name="Lerouge P."/>
            <person name="Lohr M."/>
            <person name="Lopez P.J."/>
            <person name="Martens C."/>
            <person name="Maumus F."/>
            <person name="Michel G."/>
            <person name="Miranda-Saavedra D."/>
            <person name="Morales J."/>
            <person name="Moreau H."/>
            <person name="Motomura T."/>
            <person name="Nagasato C."/>
            <person name="Napoli C.A."/>
            <person name="Nelson D.R."/>
            <person name="Nyvall-Collen P."/>
            <person name="Peters A.F."/>
            <person name="Pommier C."/>
            <person name="Potin P."/>
            <person name="Poulain J."/>
            <person name="Quesneville H."/>
            <person name="Read B."/>
            <person name="Rensing S.A."/>
            <person name="Ritter A."/>
            <person name="Rousvoal S."/>
            <person name="Samanta M."/>
            <person name="Samson G."/>
            <person name="Schroeder D.C."/>
            <person name="Segurens B."/>
            <person name="Strittmatter M."/>
            <person name="Tonon T."/>
            <person name="Tregear J.W."/>
            <person name="Valentin K."/>
            <person name="von Dassow P."/>
            <person name="Yamagishi T."/>
            <person name="Van de Peer Y."/>
            <person name="Wincker P."/>
        </authorList>
    </citation>
    <scope>NUCLEOTIDE SEQUENCE [LARGE SCALE GENOMIC DNA]</scope>
    <source>
        <strain evidence="9">Ec32 / CCAP1310/4</strain>
    </source>
</reference>
<dbReference type="InParanoid" id="D8LFZ0"/>
<keyword evidence="3" id="KW-0223">Dioxygenase</keyword>
<comment type="cofactor">
    <cofactor evidence="1">
        <name>L-ascorbate</name>
        <dbReference type="ChEBI" id="CHEBI:38290"/>
    </cofactor>
</comment>
<accession>D8LFZ0</accession>
<feature type="signal peptide" evidence="6">
    <location>
        <begin position="1"/>
        <end position="21"/>
    </location>
</feature>
<gene>
    <name evidence="8" type="ORF">Esi_0155_0008</name>
</gene>
<dbReference type="Proteomes" id="UP000002630">
    <property type="component" value="Linkage Group LG11"/>
</dbReference>
<dbReference type="PANTHER" id="PTHR10869">
    <property type="entry name" value="PROLYL 4-HYDROXYLASE ALPHA SUBUNIT"/>
    <property type="match status" value="1"/>
</dbReference>
<evidence type="ECO:0000313" key="8">
    <source>
        <dbReference type="EMBL" id="CBN78889.1"/>
    </source>
</evidence>
<proteinExistence type="predicted"/>
<evidence type="ECO:0000256" key="4">
    <source>
        <dbReference type="ARBA" id="ARBA00023002"/>
    </source>
</evidence>
<evidence type="ECO:0000259" key="7">
    <source>
        <dbReference type="SMART" id="SM00702"/>
    </source>
</evidence>
<sequence>MFAFRLAVAVLLGLVAAGVSGAKQNVVRVQILSKVDEELGVYWINTWSKGALVKQKEEPIVPNGSLNVDSYYGHSFLVVDDQHAEGLTNYKPELWNPKIMAMFTMGEFDLEVTVSRDAKGNLVHVAESAMTRTTRLMETASKVCRRSPEVVKATAKRKGLAAAEGSCTIAGAQGEDEMIPEFAECLTKAIAQDLAKKETEANKSMRMLEVVGDRARNYTCADPEMETTNSSLPSVKWQDPEGGLTYNAQVFLDDPAAKIYLVDNFATDKECKALMDHASPHLQDATVNGGAGKATLSQARRAKAGGVGADLNNKNSVTAPLYRRGYGFANHVTGYKLDMDGQEGYSVIKYGSDDEYRPHCDGDCTGAEFRPGGRVATMVIYCEQATVGGGTTFSSSDVFINGKKGQAAFFSYLGPDNKTDKGRTRHSGCPIIEGTKWIATLWMRMGVTAEKSWQHYDPSGLPSAYALAQAKSGVSATDAASVEAQHSAVDGRKAREAFARGVRI</sequence>